<evidence type="ECO:0000313" key="2">
    <source>
        <dbReference type="EMBL" id="BAQ68429.1"/>
    </source>
</evidence>
<dbReference type="InterPro" id="IPR031321">
    <property type="entry name" value="UCP012641"/>
</dbReference>
<sequence length="330" mass="35677">MRRLGCPSCGAEIWFHNTACLSCGAELGFQPGRGLVPLGMCGGAACANRAVIGCNWVAAAPGGLCLSCAHSTVVPDLSVPGNDRRWARIERDKRMLMRLLDALGLPLRDGAGAPAPVFELRGDPIGPAPGPKVITGHAHGTITLNIAEADDAERERIRAEMGEPYRTLAGHLRHEVAHHYWDLLVAENPAALDRLRPVFGDERADYGAALERHYREGPPPGWEATHVTAYATAHPWEDFADTWAHLFHILDSMETALAYDLLRDDGLQGLEVAALAALPVERLAEPWIALSVALNAVNEAMGHGRFYPFVLSPAVLEKLEAIRRLLPVAG</sequence>
<reference evidence="2 3" key="1">
    <citation type="submission" date="2015-02" db="EMBL/GenBank/DDBJ databases">
        <title>Genome sequene of Rhodovulum sulfidophilum DSM 2351.</title>
        <authorList>
            <person name="Nagao N."/>
        </authorList>
    </citation>
    <scope>NUCLEOTIDE SEQUENCE [LARGE SCALE GENOMIC DNA]</scope>
    <source>
        <strain evidence="2 3">DSM 2351</strain>
    </source>
</reference>
<evidence type="ECO:0000313" key="3">
    <source>
        <dbReference type="Proteomes" id="UP000064912"/>
    </source>
</evidence>
<dbReference type="PATRIC" id="fig|35806.4.peg.1310"/>
<protein>
    <recommendedName>
        <fullName evidence="1">Zinc-ribbon domain-containing protein</fullName>
    </recommendedName>
</protein>
<dbReference type="AlphaFoldDB" id="A0A0D6B149"/>
<dbReference type="Pfam" id="PF10005">
    <property type="entry name" value="Zn_ribbon_DZR_6"/>
    <property type="match status" value="1"/>
</dbReference>
<proteinExistence type="predicted"/>
<dbReference type="InterPro" id="IPR011201">
    <property type="entry name" value="Zinc-ribbon_6_bact"/>
</dbReference>
<dbReference type="eggNOG" id="COG4307">
    <property type="taxonomic scope" value="Bacteria"/>
</dbReference>
<name>A0A0D6B149_RHOSU</name>
<evidence type="ECO:0000259" key="1">
    <source>
        <dbReference type="Pfam" id="PF10005"/>
    </source>
</evidence>
<organism evidence="2 3">
    <name type="scientific">Rhodovulum sulfidophilum</name>
    <name type="common">Rhodobacter sulfidophilus</name>
    <dbReference type="NCBI Taxonomy" id="35806"/>
    <lineage>
        <taxon>Bacteria</taxon>
        <taxon>Pseudomonadati</taxon>
        <taxon>Pseudomonadota</taxon>
        <taxon>Alphaproteobacteria</taxon>
        <taxon>Rhodobacterales</taxon>
        <taxon>Paracoccaceae</taxon>
        <taxon>Rhodovulum</taxon>
    </lineage>
</organism>
<dbReference type="EMBL" id="AP014800">
    <property type="protein sequence ID" value="BAQ68429.1"/>
    <property type="molecule type" value="Genomic_DNA"/>
</dbReference>
<gene>
    <name evidence="2" type="ORF">NHU_01269</name>
</gene>
<dbReference type="PIRSF" id="PIRSF012641">
    <property type="entry name" value="UCP012641"/>
    <property type="match status" value="1"/>
</dbReference>
<dbReference type="Proteomes" id="UP000064912">
    <property type="component" value="Chromosome"/>
</dbReference>
<dbReference type="KEGG" id="rsu:NHU_01269"/>
<accession>A0A0D6B149</accession>
<dbReference type="Pfam" id="PF15887">
    <property type="entry name" value="Peptidase_Mx"/>
    <property type="match status" value="1"/>
</dbReference>
<feature type="domain" description="Zinc-ribbon" evidence="1">
    <location>
        <begin position="5"/>
        <end position="33"/>
    </location>
</feature>